<evidence type="ECO:0000256" key="1">
    <source>
        <dbReference type="SAM" id="MobiDB-lite"/>
    </source>
</evidence>
<feature type="compositionally biased region" description="Pro residues" evidence="1">
    <location>
        <begin position="1"/>
        <end position="10"/>
    </location>
</feature>
<feature type="non-terminal residue" evidence="2">
    <location>
        <position position="1"/>
    </location>
</feature>
<feature type="region of interest" description="Disordered" evidence="1">
    <location>
        <begin position="1"/>
        <end position="27"/>
    </location>
</feature>
<gene>
    <name evidence="2" type="primary">hapI</name>
</gene>
<accession>D6QXH9</accession>
<evidence type="ECO:0000313" key="2">
    <source>
        <dbReference type="EMBL" id="ADG56697.1"/>
    </source>
</evidence>
<protein>
    <submittedName>
        <fullName evidence="2">Hemolysis associated protein</fullName>
    </submittedName>
</protein>
<dbReference type="EMBL" id="HM014114">
    <property type="protein sequence ID" value="ADG56697.1"/>
    <property type="molecule type" value="Genomic_DNA"/>
</dbReference>
<name>D6QXH9_LEPIR</name>
<sequence>PSPYPKPPPMSSIQLSTGERSEQKEGVPLLKISPKRGVGSMAVVKYCIQICRHHSYNGFGEKNAPAAYRYKKPFFFASHRRCRILGKAQRAFLRSYDFPN</sequence>
<proteinExistence type="predicted"/>
<feature type="non-terminal residue" evidence="2">
    <location>
        <position position="100"/>
    </location>
</feature>
<dbReference type="AlphaFoldDB" id="D6QXH9"/>
<reference evidence="2" key="1">
    <citation type="submission" date="2010-03" db="EMBL/GenBank/DDBJ databases">
        <authorList>
            <person name="Senthil Kumar S."/>
            <person name="Parthiban M."/>
            <person name="Saranya R."/>
            <person name="Kumanan K."/>
        </authorList>
    </citation>
    <scope>NUCLEOTIDE SEQUENCE</scope>
    <source>
        <strain evidence="2">MPSSK</strain>
    </source>
</reference>
<organism evidence="2">
    <name type="scientific">Leptospira interrogans serovar Carlos</name>
    <dbReference type="NCBI Taxonomy" id="399366"/>
    <lineage>
        <taxon>Bacteria</taxon>
        <taxon>Pseudomonadati</taxon>
        <taxon>Spirochaetota</taxon>
        <taxon>Spirochaetia</taxon>
        <taxon>Leptospirales</taxon>
        <taxon>Leptospiraceae</taxon>
        <taxon>Leptospira</taxon>
    </lineage>
</organism>